<proteinExistence type="predicted"/>
<dbReference type="Proteomes" id="UP001208017">
    <property type="component" value="Unassembled WGS sequence"/>
</dbReference>
<organism evidence="2 3">
    <name type="scientific">Tumebacillus lacus</name>
    <dbReference type="NCBI Taxonomy" id="2995335"/>
    <lineage>
        <taxon>Bacteria</taxon>
        <taxon>Bacillati</taxon>
        <taxon>Bacillota</taxon>
        <taxon>Bacilli</taxon>
        <taxon>Bacillales</taxon>
        <taxon>Alicyclobacillaceae</taxon>
        <taxon>Tumebacillus</taxon>
    </lineage>
</organism>
<keyword evidence="1" id="KW-0472">Membrane</keyword>
<dbReference type="RefSeq" id="WP_267152182.1">
    <property type="nucleotide sequence ID" value="NZ_JAPMLT010000007.1"/>
</dbReference>
<keyword evidence="1" id="KW-0812">Transmembrane</keyword>
<evidence type="ECO:0000256" key="1">
    <source>
        <dbReference type="SAM" id="Phobius"/>
    </source>
</evidence>
<gene>
    <name evidence="2" type="ORF">OS242_13395</name>
</gene>
<accession>A0ABT3X4P2</accession>
<comment type="caution">
    <text evidence="2">The sequence shown here is derived from an EMBL/GenBank/DDBJ whole genome shotgun (WGS) entry which is preliminary data.</text>
</comment>
<name>A0ABT3X4P2_9BACL</name>
<protein>
    <submittedName>
        <fullName evidence="2">Uncharacterized protein</fullName>
    </submittedName>
</protein>
<evidence type="ECO:0000313" key="3">
    <source>
        <dbReference type="Proteomes" id="UP001208017"/>
    </source>
</evidence>
<keyword evidence="3" id="KW-1185">Reference proteome</keyword>
<reference evidence="2 3" key="1">
    <citation type="submission" date="2022-11" db="EMBL/GenBank/DDBJ databases">
        <title>Study of microbial diversity in lake waters.</title>
        <authorList>
            <person name="Zhang J."/>
        </authorList>
    </citation>
    <scope>NUCLEOTIDE SEQUENCE [LARGE SCALE GENOMIC DNA]</scope>
    <source>
        <strain evidence="2 3">DT12</strain>
    </source>
</reference>
<keyword evidence="1" id="KW-1133">Transmembrane helix</keyword>
<feature type="transmembrane region" description="Helical" evidence="1">
    <location>
        <begin position="37"/>
        <end position="58"/>
    </location>
</feature>
<dbReference type="EMBL" id="JAPMLT010000007">
    <property type="protein sequence ID" value="MCX7570938.1"/>
    <property type="molecule type" value="Genomic_DNA"/>
</dbReference>
<evidence type="ECO:0000313" key="2">
    <source>
        <dbReference type="EMBL" id="MCX7570938.1"/>
    </source>
</evidence>
<sequence>MVERDKGQELEQRVNRLEKELDEIRRSLSGGGFVTEFLTGFFAVLIVMLGLLFVYKLAYGI</sequence>